<dbReference type="SUPFAM" id="SSF55658">
    <property type="entry name" value="L9 N-domain-like"/>
    <property type="match status" value="1"/>
</dbReference>
<keyword evidence="3" id="KW-0694">RNA-binding</keyword>
<dbReference type="GO" id="GO:0019843">
    <property type="term" value="F:rRNA binding"/>
    <property type="evidence" value="ECO:0007669"/>
    <property type="project" value="UniProtKB-KW"/>
</dbReference>
<dbReference type="InterPro" id="IPR009027">
    <property type="entry name" value="Ribosomal_bL9/RNase_H1_N"/>
</dbReference>
<evidence type="ECO:0000259" key="8">
    <source>
        <dbReference type="Pfam" id="PF01281"/>
    </source>
</evidence>
<dbReference type="Gene3D" id="3.10.430.100">
    <property type="entry name" value="Ribosomal protein L9, C-terminal domain"/>
    <property type="match status" value="1"/>
</dbReference>
<evidence type="ECO:0000256" key="5">
    <source>
        <dbReference type="ARBA" id="ARBA00023274"/>
    </source>
</evidence>
<dbReference type="GO" id="GO:0006412">
    <property type="term" value="P:translation"/>
    <property type="evidence" value="ECO:0007669"/>
    <property type="project" value="InterPro"/>
</dbReference>
<dbReference type="InterPro" id="IPR020070">
    <property type="entry name" value="Ribosomal_bL9_N"/>
</dbReference>
<dbReference type="HAMAP" id="MF_00503">
    <property type="entry name" value="Ribosomal_bL9"/>
    <property type="match status" value="1"/>
</dbReference>
<dbReference type="InterPro" id="IPR000244">
    <property type="entry name" value="Ribosomal_bL9"/>
</dbReference>
<feature type="chain" id="PRO_5005603552" description="50S ribosomal protein L9, chloroplastic" evidence="7">
    <location>
        <begin position="21"/>
        <end position="206"/>
    </location>
</feature>
<dbReference type="OrthoDB" id="5555409at2759"/>
<sequence>MTHPRFSTLLALVLIAVAECYHVVSAPLPCVRVAARATPAPVMMAKKQAAGKKVQVVLSQTIKGIGNKGELVLVAPAYAENVVVRGGLGVIASPEILADIAANAAKDAAAAKAAKDAAIDADKKLDAVFGKQGCLIKKSVGRDGAIFGSITAAEVADAIKERAGLVVDKKDIEPPTMKGVGTGTAEVKLHKEVTHKLKIVVAPATL</sequence>
<feature type="signal peptide" evidence="7">
    <location>
        <begin position="1"/>
        <end position="20"/>
    </location>
</feature>
<feature type="domain" description="Large ribosomal subunit protein bL9 C-terminal" evidence="9">
    <location>
        <begin position="134"/>
        <end position="202"/>
    </location>
</feature>
<dbReference type="Gene3D" id="3.40.5.10">
    <property type="entry name" value="Ribosomal protein L9, N-terminal domain"/>
    <property type="match status" value="1"/>
</dbReference>
<evidence type="ECO:0000256" key="4">
    <source>
        <dbReference type="ARBA" id="ARBA00022980"/>
    </source>
</evidence>
<keyword evidence="2" id="KW-0699">rRNA-binding</keyword>
<dbReference type="GO" id="GO:0003735">
    <property type="term" value="F:structural constituent of ribosome"/>
    <property type="evidence" value="ECO:0007669"/>
    <property type="project" value="InterPro"/>
</dbReference>
<keyword evidence="11" id="KW-1185">Reference proteome</keyword>
<comment type="caution">
    <text evidence="10">The sequence shown here is derived from an EMBL/GenBank/DDBJ whole genome shotgun (WGS) entry which is preliminary data.</text>
</comment>
<evidence type="ECO:0000256" key="7">
    <source>
        <dbReference type="SAM" id="SignalP"/>
    </source>
</evidence>
<keyword evidence="4 10" id="KW-0689">Ribosomal protein</keyword>
<protein>
    <recommendedName>
        <fullName evidence="6">50S ribosomal protein L9, chloroplastic</fullName>
    </recommendedName>
</protein>
<dbReference type="PANTHER" id="PTHR21368">
    <property type="entry name" value="50S RIBOSOMAL PROTEIN L9"/>
    <property type="match status" value="1"/>
</dbReference>
<evidence type="ECO:0000313" key="10">
    <source>
        <dbReference type="EMBL" id="KOO53148.1"/>
    </source>
</evidence>
<dbReference type="InterPro" id="IPR036791">
    <property type="entry name" value="Ribosomal_bL9_C_sf"/>
</dbReference>
<comment type="similarity">
    <text evidence="1">Belongs to the bacterial ribosomal protein bL9 family.</text>
</comment>
<dbReference type="InterPro" id="IPR020069">
    <property type="entry name" value="Ribosomal_bL9_C"/>
</dbReference>
<evidence type="ECO:0000256" key="2">
    <source>
        <dbReference type="ARBA" id="ARBA00022730"/>
    </source>
</evidence>
<evidence type="ECO:0000256" key="6">
    <source>
        <dbReference type="ARBA" id="ARBA00035427"/>
    </source>
</evidence>
<feature type="domain" description="Ribosomal protein L9" evidence="8">
    <location>
        <begin position="54"/>
        <end position="99"/>
    </location>
</feature>
<dbReference type="SUPFAM" id="SSF55653">
    <property type="entry name" value="Ribosomal protein L9 C-domain"/>
    <property type="match status" value="1"/>
</dbReference>
<keyword evidence="7" id="KW-0732">Signal</keyword>
<gene>
    <name evidence="10" type="ORF">Ctob_011346</name>
</gene>
<dbReference type="NCBIfam" id="TIGR00158">
    <property type="entry name" value="L9"/>
    <property type="match status" value="1"/>
</dbReference>
<keyword evidence="5" id="KW-0687">Ribonucleoprotein</keyword>
<name>A0A0M0LQX8_9EUKA</name>
<reference evidence="11" key="1">
    <citation type="journal article" date="2015" name="PLoS Genet.">
        <title>Genome Sequence and Transcriptome Analyses of Chrysochromulina tobin: Metabolic Tools for Enhanced Algal Fitness in the Prominent Order Prymnesiales (Haptophyceae).</title>
        <authorList>
            <person name="Hovde B.T."/>
            <person name="Deodato C.R."/>
            <person name="Hunsperger H.M."/>
            <person name="Ryken S.A."/>
            <person name="Yost W."/>
            <person name="Jha R.K."/>
            <person name="Patterson J."/>
            <person name="Monnat R.J. Jr."/>
            <person name="Barlow S.B."/>
            <person name="Starkenburg S.R."/>
            <person name="Cattolico R.A."/>
        </authorList>
    </citation>
    <scope>NUCLEOTIDE SEQUENCE</scope>
    <source>
        <strain evidence="11">CCMP291</strain>
    </source>
</reference>
<dbReference type="InterPro" id="IPR020594">
    <property type="entry name" value="Ribosomal_bL9_bac/chp"/>
</dbReference>
<dbReference type="GO" id="GO:0005840">
    <property type="term" value="C:ribosome"/>
    <property type="evidence" value="ECO:0007669"/>
    <property type="project" value="UniProtKB-KW"/>
</dbReference>
<evidence type="ECO:0000259" key="9">
    <source>
        <dbReference type="Pfam" id="PF03948"/>
    </source>
</evidence>
<dbReference type="AlphaFoldDB" id="A0A0M0LQX8"/>
<dbReference type="Pfam" id="PF03948">
    <property type="entry name" value="Ribosomal_L9_C"/>
    <property type="match status" value="1"/>
</dbReference>
<dbReference type="EMBL" id="JWZX01000358">
    <property type="protein sequence ID" value="KOO53148.1"/>
    <property type="molecule type" value="Genomic_DNA"/>
</dbReference>
<dbReference type="InterPro" id="IPR036935">
    <property type="entry name" value="Ribosomal_bL9_N_sf"/>
</dbReference>
<evidence type="ECO:0000256" key="1">
    <source>
        <dbReference type="ARBA" id="ARBA00010605"/>
    </source>
</evidence>
<dbReference type="GO" id="GO:1990904">
    <property type="term" value="C:ribonucleoprotein complex"/>
    <property type="evidence" value="ECO:0007669"/>
    <property type="project" value="UniProtKB-KW"/>
</dbReference>
<evidence type="ECO:0000256" key="3">
    <source>
        <dbReference type="ARBA" id="ARBA00022884"/>
    </source>
</evidence>
<accession>A0A0M0LQX8</accession>
<proteinExistence type="inferred from homology"/>
<evidence type="ECO:0000313" key="11">
    <source>
        <dbReference type="Proteomes" id="UP000037460"/>
    </source>
</evidence>
<dbReference type="Proteomes" id="UP000037460">
    <property type="component" value="Unassembled WGS sequence"/>
</dbReference>
<dbReference type="Pfam" id="PF01281">
    <property type="entry name" value="Ribosomal_L9_N"/>
    <property type="match status" value="1"/>
</dbReference>
<organism evidence="10 11">
    <name type="scientific">Chrysochromulina tobinii</name>
    <dbReference type="NCBI Taxonomy" id="1460289"/>
    <lineage>
        <taxon>Eukaryota</taxon>
        <taxon>Haptista</taxon>
        <taxon>Haptophyta</taxon>
        <taxon>Prymnesiophyceae</taxon>
        <taxon>Prymnesiales</taxon>
        <taxon>Chrysochromulinaceae</taxon>
        <taxon>Chrysochromulina</taxon>
    </lineage>
</organism>